<evidence type="ECO:0000313" key="4">
    <source>
        <dbReference type="EMBL" id="QOS69266.1"/>
    </source>
</evidence>
<evidence type="ECO:0000256" key="1">
    <source>
        <dbReference type="ARBA" id="ARBA00023015"/>
    </source>
</evidence>
<dbReference type="KEGG" id="egd:GS424_005315"/>
<organism evidence="4 5">
    <name type="scientific">Eggerthella guodeyinii</name>
    <dbReference type="NCBI Taxonomy" id="2690837"/>
    <lineage>
        <taxon>Bacteria</taxon>
        <taxon>Bacillati</taxon>
        <taxon>Actinomycetota</taxon>
        <taxon>Coriobacteriia</taxon>
        <taxon>Eggerthellales</taxon>
        <taxon>Eggerthellaceae</taxon>
        <taxon>Eggerthella</taxon>
    </lineage>
</organism>
<dbReference type="SMART" id="SM00421">
    <property type="entry name" value="HTH_LUXR"/>
    <property type="match status" value="1"/>
</dbReference>
<dbReference type="PANTHER" id="PTHR44688:SF16">
    <property type="entry name" value="DNA-BINDING TRANSCRIPTIONAL ACTIVATOR DEVR_DOSR"/>
    <property type="match status" value="1"/>
</dbReference>
<evidence type="ECO:0000256" key="2">
    <source>
        <dbReference type="ARBA" id="ARBA00023125"/>
    </source>
</evidence>
<protein>
    <submittedName>
        <fullName evidence="4">Helix-turn-helix transcriptional regulator</fullName>
    </submittedName>
</protein>
<dbReference type="GO" id="GO:0003677">
    <property type="term" value="F:DNA binding"/>
    <property type="evidence" value="ECO:0007669"/>
    <property type="project" value="UniProtKB-KW"/>
</dbReference>
<dbReference type="EMBL" id="CP063310">
    <property type="protein sequence ID" value="QOS69266.1"/>
    <property type="molecule type" value="Genomic_DNA"/>
</dbReference>
<dbReference type="Pfam" id="PF00196">
    <property type="entry name" value="GerE"/>
    <property type="match status" value="1"/>
</dbReference>
<dbReference type="PANTHER" id="PTHR44688">
    <property type="entry name" value="DNA-BINDING TRANSCRIPTIONAL ACTIVATOR DEVR_DOSR"/>
    <property type="match status" value="1"/>
</dbReference>
<dbReference type="PROSITE" id="PS50043">
    <property type="entry name" value="HTH_LUXR_2"/>
    <property type="match status" value="1"/>
</dbReference>
<dbReference type="Proteomes" id="UP000478463">
    <property type="component" value="Chromosome"/>
</dbReference>
<dbReference type="CDD" id="cd06170">
    <property type="entry name" value="LuxR_C_like"/>
    <property type="match status" value="1"/>
</dbReference>
<sequence>MRTDNGGVACGGVRGIAPQMALGTWLAWFWLAFGNGWCNPLEGKGYLVAAAPAALLAGAAVFLVAAWKGGAFDRLARKRSLALASGVVWAACSLPLALSSTIALPDGLAGTLSLVASPFAAWLLLLCGRAYAGETITRAFSLFLVAWLLTFLAYFLATSLSGLGGALVFSLMPCATALLLVVPTSAPGAPSEPARRLDETSALEPEEARVRFVEMAIGLAAFFFTIGFVRSTGLGQSTGPANFHLGAEPAVALMAAYAVVGIAFSLRGSLSLKFIRACYAFAGLGLSFATMTMALTGVGGEGVRTVTDIAYLALLPVIWCAMVAGVRIHGRTAGFSFGVVLGTISASSALGWAAQNLIAFVYANQSASTTILLGLGFLCFAYFMFGFPVTAYSSYLMRKEDLPADIETFDRPNVKAGLSFREASALVAGETKLSKREQEVFFLLVKGWSNERIAEDLVVSYHTVRAHVRNIYAKLEVHNRQEILEKIEAARTASQEGEPSLPS</sequence>
<keyword evidence="3" id="KW-0804">Transcription</keyword>
<dbReference type="InterPro" id="IPR000792">
    <property type="entry name" value="Tscrpt_reg_LuxR_C"/>
</dbReference>
<dbReference type="GO" id="GO:0006355">
    <property type="term" value="P:regulation of DNA-templated transcription"/>
    <property type="evidence" value="ECO:0007669"/>
    <property type="project" value="InterPro"/>
</dbReference>
<keyword evidence="1" id="KW-0805">Transcription regulation</keyword>
<accession>A0A6L7IUN5</accession>
<reference evidence="4 5" key="1">
    <citation type="submission" date="2020-10" db="EMBL/GenBank/DDBJ databases">
        <title>Eggerthella sp. nov., isolated from human feces.</title>
        <authorList>
            <person name="Yajun G."/>
        </authorList>
    </citation>
    <scope>NUCLEOTIDE SEQUENCE [LARGE SCALE GENOMIC DNA]</scope>
    <source>
        <strain evidence="4 5">HF-1101</strain>
    </source>
</reference>
<dbReference type="PROSITE" id="PS00622">
    <property type="entry name" value="HTH_LUXR_1"/>
    <property type="match status" value="1"/>
</dbReference>
<dbReference type="InterPro" id="IPR036388">
    <property type="entry name" value="WH-like_DNA-bd_sf"/>
</dbReference>
<dbReference type="AlphaFoldDB" id="A0A6L7IUN5"/>
<dbReference type="PRINTS" id="PR00038">
    <property type="entry name" value="HTHLUXR"/>
</dbReference>
<gene>
    <name evidence="4" type="ORF">GS424_005315</name>
</gene>
<dbReference type="RefSeq" id="WP_160943104.1">
    <property type="nucleotide sequence ID" value="NZ_CP063310.1"/>
</dbReference>
<dbReference type="SUPFAM" id="SSF46894">
    <property type="entry name" value="C-terminal effector domain of the bipartite response regulators"/>
    <property type="match status" value="1"/>
</dbReference>
<dbReference type="Gene3D" id="1.10.10.10">
    <property type="entry name" value="Winged helix-like DNA-binding domain superfamily/Winged helix DNA-binding domain"/>
    <property type="match status" value="1"/>
</dbReference>
<name>A0A6L7IUN5_9ACTN</name>
<proteinExistence type="predicted"/>
<evidence type="ECO:0000256" key="3">
    <source>
        <dbReference type="ARBA" id="ARBA00023163"/>
    </source>
</evidence>
<evidence type="ECO:0000313" key="5">
    <source>
        <dbReference type="Proteomes" id="UP000478463"/>
    </source>
</evidence>
<keyword evidence="2" id="KW-0238">DNA-binding</keyword>
<dbReference type="InterPro" id="IPR016032">
    <property type="entry name" value="Sig_transdc_resp-reg_C-effctor"/>
</dbReference>